<dbReference type="SUPFAM" id="SSF56784">
    <property type="entry name" value="HAD-like"/>
    <property type="match status" value="1"/>
</dbReference>
<dbReference type="InterPro" id="IPR023214">
    <property type="entry name" value="HAD_sf"/>
</dbReference>
<dbReference type="STRING" id="331657.A0A4U0VP96"/>
<dbReference type="PROSITE" id="PS50969">
    <property type="entry name" value="FCP1"/>
    <property type="match status" value="1"/>
</dbReference>
<comment type="caution">
    <text evidence="10">The sequence shown here is derived from an EMBL/GenBank/DDBJ whole genome shotgun (WGS) entry which is preliminary data.</text>
</comment>
<gene>
    <name evidence="10" type="ORF">B0A49_12180</name>
</gene>
<evidence type="ECO:0000256" key="4">
    <source>
        <dbReference type="ARBA" id="ARBA00047761"/>
    </source>
</evidence>
<accession>A0A4U0VP96</accession>
<comment type="catalytic activity">
    <reaction evidence="5 6">
        <text>O-phospho-L-threonyl-[protein] + H2O = L-threonyl-[protein] + phosphate</text>
        <dbReference type="Rhea" id="RHEA:47004"/>
        <dbReference type="Rhea" id="RHEA-COMP:11060"/>
        <dbReference type="Rhea" id="RHEA-COMP:11605"/>
        <dbReference type="ChEBI" id="CHEBI:15377"/>
        <dbReference type="ChEBI" id="CHEBI:30013"/>
        <dbReference type="ChEBI" id="CHEBI:43474"/>
        <dbReference type="ChEBI" id="CHEBI:61977"/>
        <dbReference type="EC" id="3.1.3.16"/>
    </reaction>
</comment>
<feature type="compositionally biased region" description="Basic and acidic residues" evidence="7">
    <location>
        <begin position="449"/>
        <end position="458"/>
    </location>
</feature>
<organism evidence="10 11">
    <name type="scientific">Cryomyces minteri</name>
    <dbReference type="NCBI Taxonomy" id="331657"/>
    <lineage>
        <taxon>Eukaryota</taxon>
        <taxon>Fungi</taxon>
        <taxon>Dikarya</taxon>
        <taxon>Ascomycota</taxon>
        <taxon>Pezizomycotina</taxon>
        <taxon>Dothideomycetes</taxon>
        <taxon>Dothideomycetes incertae sedis</taxon>
        <taxon>Cryomyces</taxon>
    </lineage>
</organism>
<evidence type="ECO:0000313" key="11">
    <source>
        <dbReference type="Proteomes" id="UP000308768"/>
    </source>
</evidence>
<feature type="compositionally biased region" description="Polar residues" evidence="7">
    <location>
        <begin position="734"/>
        <end position="745"/>
    </location>
</feature>
<dbReference type="InterPro" id="IPR036412">
    <property type="entry name" value="HAD-like_sf"/>
</dbReference>
<feature type="domain" description="BRCT" evidence="8">
    <location>
        <begin position="534"/>
        <end position="629"/>
    </location>
</feature>
<evidence type="ECO:0000259" key="8">
    <source>
        <dbReference type="PROSITE" id="PS50172"/>
    </source>
</evidence>
<feature type="compositionally biased region" description="Polar residues" evidence="7">
    <location>
        <begin position="789"/>
        <end position="808"/>
    </location>
</feature>
<comment type="function">
    <text evidence="6">This promotes the activity of RNA polymerase II.</text>
</comment>
<comment type="subcellular location">
    <subcellularLocation>
        <location evidence="1 6">Nucleus</location>
    </subcellularLocation>
</comment>
<dbReference type="InterPro" id="IPR004274">
    <property type="entry name" value="FCP1_dom"/>
</dbReference>
<comment type="catalytic activity">
    <reaction evidence="4 6">
        <text>O-phospho-L-seryl-[protein] + H2O = L-seryl-[protein] + phosphate</text>
        <dbReference type="Rhea" id="RHEA:20629"/>
        <dbReference type="Rhea" id="RHEA-COMP:9863"/>
        <dbReference type="Rhea" id="RHEA-COMP:11604"/>
        <dbReference type="ChEBI" id="CHEBI:15377"/>
        <dbReference type="ChEBI" id="CHEBI:29999"/>
        <dbReference type="ChEBI" id="CHEBI:43474"/>
        <dbReference type="ChEBI" id="CHEBI:83421"/>
        <dbReference type="EC" id="3.1.3.16"/>
    </reaction>
</comment>
<evidence type="ECO:0000256" key="6">
    <source>
        <dbReference type="RuleBase" id="RU366066"/>
    </source>
</evidence>
<evidence type="ECO:0000256" key="3">
    <source>
        <dbReference type="ARBA" id="ARBA00023242"/>
    </source>
</evidence>
<keyword evidence="3 6" id="KW-0539">Nucleus</keyword>
<feature type="domain" description="FCP1 homology" evidence="9">
    <location>
        <begin position="156"/>
        <end position="335"/>
    </location>
</feature>
<dbReference type="FunFam" id="3.40.50.1000:FF:000142">
    <property type="entry name" value="Similar to FCP1-like phosphatase"/>
    <property type="match status" value="1"/>
</dbReference>
<protein>
    <recommendedName>
        <fullName evidence="6">RNA polymerase II subunit A C-terminal domain phosphatase</fullName>
        <ecNumber evidence="6">3.1.3.16</ecNumber>
    </recommendedName>
</protein>
<name>A0A4U0VP96_9PEZI</name>
<dbReference type="SUPFAM" id="SSF52113">
    <property type="entry name" value="BRCT domain"/>
    <property type="match status" value="1"/>
</dbReference>
<keyword evidence="11" id="KW-1185">Reference proteome</keyword>
<feature type="compositionally biased region" description="Acidic residues" evidence="7">
    <location>
        <begin position="658"/>
        <end position="669"/>
    </location>
</feature>
<dbReference type="GO" id="GO:0005634">
    <property type="term" value="C:nucleus"/>
    <property type="evidence" value="ECO:0007669"/>
    <property type="project" value="UniProtKB-SubCell"/>
</dbReference>
<feature type="region of interest" description="Disordered" evidence="7">
    <location>
        <begin position="430"/>
        <end position="458"/>
    </location>
</feature>
<dbReference type="Proteomes" id="UP000308768">
    <property type="component" value="Unassembled WGS sequence"/>
</dbReference>
<dbReference type="InterPro" id="IPR036420">
    <property type="entry name" value="BRCT_dom_sf"/>
</dbReference>
<dbReference type="OrthoDB" id="10249888at2759"/>
<feature type="region of interest" description="Disordered" evidence="7">
    <location>
        <begin position="654"/>
        <end position="831"/>
    </location>
</feature>
<dbReference type="EMBL" id="NAJN01002630">
    <property type="protein sequence ID" value="TKA50336.1"/>
    <property type="molecule type" value="Genomic_DNA"/>
</dbReference>
<dbReference type="CDD" id="cd17729">
    <property type="entry name" value="BRCT_CTDP1"/>
    <property type="match status" value="1"/>
</dbReference>
<feature type="compositionally biased region" description="Acidic residues" evidence="7">
    <location>
        <begin position="721"/>
        <end position="731"/>
    </location>
</feature>
<evidence type="ECO:0000256" key="2">
    <source>
        <dbReference type="ARBA" id="ARBA00022801"/>
    </source>
</evidence>
<dbReference type="SMART" id="SM00292">
    <property type="entry name" value="BRCT"/>
    <property type="match status" value="1"/>
</dbReference>
<evidence type="ECO:0000256" key="7">
    <source>
        <dbReference type="SAM" id="MobiDB-lite"/>
    </source>
</evidence>
<dbReference type="EC" id="3.1.3.16" evidence="6"/>
<evidence type="ECO:0000256" key="5">
    <source>
        <dbReference type="ARBA" id="ARBA00048336"/>
    </source>
</evidence>
<dbReference type="Pfam" id="PF03031">
    <property type="entry name" value="NIF"/>
    <property type="match status" value="1"/>
</dbReference>
<proteinExistence type="predicted"/>
<evidence type="ECO:0000256" key="1">
    <source>
        <dbReference type="ARBA" id="ARBA00004123"/>
    </source>
</evidence>
<feature type="compositionally biased region" description="Acidic residues" evidence="7">
    <location>
        <begin position="812"/>
        <end position="831"/>
    </location>
</feature>
<dbReference type="PANTHER" id="PTHR23081:SF36">
    <property type="entry name" value="RNA POLYMERASE II SUBUNIT A C-TERMINAL DOMAIN PHOSPHATASE"/>
    <property type="match status" value="1"/>
</dbReference>
<reference evidence="10 11" key="1">
    <citation type="submission" date="2017-03" db="EMBL/GenBank/DDBJ databases">
        <title>Genomes of endolithic fungi from Antarctica.</title>
        <authorList>
            <person name="Coleine C."/>
            <person name="Masonjones S."/>
            <person name="Stajich J.E."/>
        </authorList>
    </citation>
    <scope>NUCLEOTIDE SEQUENCE [LARGE SCALE GENOMIC DNA]</scope>
    <source>
        <strain evidence="10 11">CCFEE 5187</strain>
    </source>
</reference>
<dbReference type="GO" id="GO:0008420">
    <property type="term" value="F:RNA polymerase II CTD heptapeptide repeat phosphatase activity"/>
    <property type="evidence" value="ECO:0007669"/>
    <property type="project" value="UniProtKB-UniRule"/>
</dbReference>
<evidence type="ECO:0000259" key="9">
    <source>
        <dbReference type="PROSITE" id="PS50969"/>
    </source>
</evidence>
<dbReference type="InterPro" id="IPR001357">
    <property type="entry name" value="BRCT_dom"/>
</dbReference>
<dbReference type="Gene3D" id="3.40.50.10190">
    <property type="entry name" value="BRCT domain"/>
    <property type="match status" value="1"/>
</dbReference>
<sequence>MLLRSPKNLHYPITVTELLQQPHDDVERFAPLFSYSYKSTVTEGNEFGEVFQVEKDWYSKFESEVDGTLVTWKIKKGTVIASSGAELAVINEPCRHEIQFGGMCAECGRDMTTVAYNTSTRDTDRATINMAHGNTALRISQNEATKAEDEAKRRLLASKKLSLVVDLDQTIIHATVDPTVAEWQQDPNNPNYEAVKDVRAFQLVDDGPGARGCWYYIKLRPGLQQFLENISQLYELHIYTMGTRAYAKNIAKIVDPDRKIFGDRILSRDESGSLTAKNLQRLFPVDTKMVVIIDDRGDVWHWSANLIKVSAYDFFVGIGDINSSFLPKRPELEARPPIKAAKVAESPATFEPTDGPPIAAAESATKADATQLITPPQSPPQTNGDVSALHQLVSMGGGDDLKKLKEQTTQQGEAIAAQLEDRPLLQKQKKLDAAEEEANQAFSQEEPDGGNKDDTHNDLHRHRHNLLQDDDTELEHLERSLREVHHAFFDEYDKKLAGPKGSRVAELKGDRSAKKRSADELEIVPDVKVIMPNMKQRVLAGVEIVFSGVVPLGIHPQNSDIALWAKSFGARVSESVNKKTTHVVATPIRRTAKVRQAAKHRNRIKIVDVRWLHDSFTRWKRLNEEPYRIHHEAEENGQTAGDRSIFDVADDPAMLSSSDEEAAVTEDENEKPGLEIDTVTPGELEKLMPSEPQDDDSPIGGTNEDWQGMNDELAEFMGSEADSDSDSESDGDSVKSNTSNQTTESIPRRKKRKRDGESAESIEAEDSDTSTSSLKGSRLQKRKKRAIDRTTSLTNMATTDKSSSLPSPDTTGADDDEEREDGGATTDDDDAALEAELEAAFEEASDEED</sequence>
<dbReference type="PANTHER" id="PTHR23081">
    <property type="entry name" value="RNA POLYMERASE II CTD PHOSPHATASE"/>
    <property type="match status" value="1"/>
</dbReference>
<dbReference type="InterPro" id="IPR039189">
    <property type="entry name" value="Fcp1"/>
</dbReference>
<dbReference type="Gene3D" id="3.40.50.1000">
    <property type="entry name" value="HAD superfamily/HAD-like"/>
    <property type="match status" value="1"/>
</dbReference>
<dbReference type="PROSITE" id="PS50172">
    <property type="entry name" value="BRCT"/>
    <property type="match status" value="1"/>
</dbReference>
<keyword evidence="2 6" id="KW-0378">Hydrolase</keyword>
<feature type="compositionally biased region" description="Acidic residues" evidence="7">
    <location>
        <begin position="758"/>
        <end position="768"/>
    </location>
</feature>
<dbReference type="NCBIfam" id="TIGR02250">
    <property type="entry name" value="FCP1_euk"/>
    <property type="match status" value="1"/>
</dbReference>
<dbReference type="CDD" id="cd07521">
    <property type="entry name" value="HAD_FCP1-like"/>
    <property type="match status" value="1"/>
</dbReference>
<dbReference type="SMART" id="SM00577">
    <property type="entry name" value="CPDc"/>
    <property type="match status" value="1"/>
</dbReference>
<dbReference type="InterPro" id="IPR011947">
    <property type="entry name" value="FCP1_euk"/>
</dbReference>
<dbReference type="Pfam" id="PF00533">
    <property type="entry name" value="BRCT"/>
    <property type="match status" value="1"/>
</dbReference>
<evidence type="ECO:0000313" key="10">
    <source>
        <dbReference type="EMBL" id="TKA50336.1"/>
    </source>
</evidence>
<dbReference type="AlphaFoldDB" id="A0A4U0VP96"/>